<dbReference type="Pfam" id="PF02162">
    <property type="entry name" value="XYPPX"/>
    <property type="match status" value="1"/>
</dbReference>
<reference evidence="5" key="1">
    <citation type="submission" date="2021-06" db="EMBL/GenBank/DDBJ databases">
        <authorList>
            <person name="Kallberg Y."/>
            <person name="Tangrot J."/>
            <person name="Rosling A."/>
        </authorList>
    </citation>
    <scope>NUCLEOTIDE SEQUENCE</scope>
    <source>
        <strain evidence="5">MA453B</strain>
    </source>
</reference>
<organism evidence="5 6">
    <name type="scientific">Dentiscutata erythropus</name>
    <dbReference type="NCBI Taxonomy" id="1348616"/>
    <lineage>
        <taxon>Eukaryota</taxon>
        <taxon>Fungi</taxon>
        <taxon>Fungi incertae sedis</taxon>
        <taxon>Mucoromycota</taxon>
        <taxon>Glomeromycotina</taxon>
        <taxon>Glomeromycetes</taxon>
        <taxon>Diversisporales</taxon>
        <taxon>Gigasporaceae</taxon>
        <taxon>Dentiscutata</taxon>
    </lineage>
</organism>
<keyword evidence="4" id="KW-0472">Membrane</keyword>
<sequence length="362" mass="39163">MFNTFGILDRSCVCGGSLVIPTNTQNNTSTVLIVTDKRLANCQCNQQYYTNLTNCLACYSANNIGNVSVAKLNDYQSACTKLGVLFTAVSPVLQPDTTAAAAKRILIGVIVGLVGIMLLGIGLWLFWRKSSSHPKLDSPPPPDLDHDQYNPPPPISTTEANTEVIQPNLPYSSGQPGQYFGSGIPPSPPPDRYNQYYTSRPSPPPGQQASYGGVPPRPSSPSQSQHPSYYSVSSSQPILRPSSGDSMTGNYSQQQHYSGQFGGIPEQEQTDSMPMPVPVPTPGDYQQHGYPVEYQQGLPQGYQQGYPPQGYHPQGHPPQGYPPQGYPPQGYPPQGHPPSQGDSQGYPPSQNYPQGQNPYGHQ</sequence>
<feature type="region of interest" description="Disordered" evidence="3">
    <location>
        <begin position="134"/>
        <end position="362"/>
    </location>
</feature>
<evidence type="ECO:0000256" key="2">
    <source>
        <dbReference type="ARBA" id="ARBA00043946"/>
    </source>
</evidence>
<dbReference type="InterPro" id="IPR006031">
    <property type="entry name" value="XYPPX"/>
</dbReference>
<evidence type="ECO:0000256" key="4">
    <source>
        <dbReference type="SAM" id="Phobius"/>
    </source>
</evidence>
<feature type="compositionally biased region" description="Polar residues" evidence="3">
    <location>
        <begin position="342"/>
        <end position="362"/>
    </location>
</feature>
<gene>
    <name evidence="5" type="ORF">DERYTH_LOCUS6036</name>
</gene>
<comment type="caution">
    <text evidence="5">The sequence shown here is derived from an EMBL/GenBank/DDBJ whole genome shotgun (WGS) entry which is preliminary data.</text>
</comment>
<protein>
    <recommendedName>
        <fullName evidence="1">Rhodopsin</fullName>
    </recommendedName>
</protein>
<evidence type="ECO:0000256" key="1">
    <source>
        <dbReference type="ARBA" id="ARBA00013487"/>
    </source>
</evidence>
<feature type="transmembrane region" description="Helical" evidence="4">
    <location>
        <begin position="105"/>
        <end position="127"/>
    </location>
</feature>
<dbReference type="PRINTS" id="PR00239">
    <property type="entry name" value="RHODOPSNTAIL"/>
</dbReference>
<keyword evidence="4" id="KW-1133">Transmembrane helix</keyword>
<dbReference type="AlphaFoldDB" id="A0A9N9BIZ1"/>
<dbReference type="Proteomes" id="UP000789405">
    <property type="component" value="Unassembled WGS sequence"/>
</dbReference>
<feature type="compositionally biased region" description="Polar residues" evidence="3">
    <location>
        <begin position="156"/>
        <end position="176"/>
    </location>
</feature>
<feature type="compositionally biased region" description="Pro residues" evidence="3">
    <location>
        <begin position="315"/>
        <end position="336"/>
    </location>
</feature>
<evidence type="ECO:0000313" key="5">
    <source>
        <dbReference type="EMBL" id="CAG8567403.1"/>
    </source>
</evidence>
<name>A0A9N9BIZ1_9GLOM</name>
<dbReference type="EMBL" id="CAJVPY010002640">
    <property type="protein sequence ID" value="CAG8567403.1"/>
    <property type="molecule type" value="Genomic_DNA"/>
</dbReference>
<comment type="subcellular location">
    <subcellularLocation>
        <location evidence="2">Cell projection</location>
        <location evidence="2">Rhabdomere membrane</location>
        <topology evidence="2">Multi-pass membrane protein</topology>
    </subcellularLocation>
</comment>
<evidence type="ECO:0000313" key="6">
    <source>
        <dbReference type="Proteomes" id="UP000789405"/>
    </source>
</evidence>
<feature type="compositionally biased region" description="Low complexity" evidence="3">
    <location>
        <begin position="210"/>
        <end position="237"/>
    </location>
</feature>
<dbReference type="OrthoDB" id="2433628at2759"/>
<keyword evidence="4" id="KW-0812">Transmembrane</keyword>
<feature type="compositionally biased region" description="Polar residues" evidence="3">
    <location>
        <begin position="243"/>
        <end position="258"/>
    </location>
</feature>
<evidence type="ECO:0000256" key="3">
    <source>
        <dbReference type="SAM" id="MobiDB-lite"/>
    </source>
</evidence>
<accession>A0A9N9BIZ1</accession>
<feature type="compositionally biased region" description="Low complexity" evidence="3">
    <location>
        <begin position="294"/>
        <end position="314"/>
    </location>
</feature>
<keyword evidence="6" id="KW-1185">Reference proteome</keyword>
<proteinExistence type="predicted"/>